<dbReference type="AlphaFoldDB" id="A0AAN9FPZ1"/>
<dbReference type="InterPro" id="IPR008978">
    <property type="entry name" value="HSP20-like_chaperone"/>
</dbReference>
<dbReference type="CDD" id="cd06464">
    <property type="entry name" value="ACD_sHsps-like"/>
    <property type="match status" value="1"/>
</dbReference>
<evidence type="ECO:0000256" key="1">
    <source>
        <dbReference type="PROSITE-ProRule" id="PRU00285"/>
    </source>
</evidence>
<protein>
    <recommendedName>
        <fullName evidence="3">SHSP domain-containing protein</fullName>
    </recommendedName>
</protein>
<dbReference type="Gene3D" id="2.60.40.790">
    <property type="match status" value="1"/>
</dbReference>
<dbReference type="Proteomes" id="UP001372338">
    <property type="component" value="Unassembled WGS sequence"/>
</dbReference>
<evidence type="ECO:0000313" key="5">
    <source>
        <dbReference type="Proteomes" id="UP001372338"/>
    </source>
</evidence>
<dbReference type="PROSITE" id="PS01031">
    <property type="entry name" value="SHSP"/>
    <property type="match status" value="1"/>
</dbReference>
<reference evidence="4 5" key="1">
    <citation type="submission" date="2024-01" db="EMBL/GenBank/DDBJ databases">
        <title>The genomes of 5 underutilized Papilionoideae crops provide insights into root nodulation and disease resistanc.</title>
        <authorList>
            <person name="Yuan L."/>
        </authorList>
    </citation>
    <scope>NUCLEOTIDE SEQUENCE [LARGE SCALE GENOMIC DNA]</scope>
    <source>
        <strain evidence="4">ZHUSHIDOU_FW_LH</strain>
        <tissue evidence="4">Leaf</tissue>
    </source>
</reference>
<feature type="domain" description="SHSP" evidence="3">
    <location>
        <begin position="153"/>
        <end position="193"/>
    </location>
</feature>
<proteinExistence type="inferred from homology"/>
<organism evidence="4 5">
    <name type="scientific">Crotalaria pallida</name>
    <name type="common">Smooth rattlebox</name>
    <name type="synonym">Crotalaria striata</name>
    <dbReference type="NCBI Taxonomy" id="3830"/>
    <lineage>
        <taxon>Eukaryota</taxon>
        <taxon>Viridiplantae</taxon>
        <taxon>Streptophyta</taxon>
        <taxon>Embryophyta</taxon>
        <taxon>Tracheophyta</taxon>
        <taxon>Spermatophyta</taxon>
        <taxon>Magnoliopsida</taxon>
        <taxon>eudicotyledons</taxon>
        <taxon>Gunneridae</taxon>
        <taxon>Pentapetalae</taxon>
        <taxon>rosids</taxon>
        <taxon>fabids</taxon>
        <taxon>Fabales</taxon>
        <taxon>Fabaceae</taxon>
        <taxon>Papilionoideae</taxon>
        <taxon>50 kb inversion clade</taxon>
        <taxon>genistoids sensu lato</taxon>
        <taxon>core genistoids</taxon>
        <taxon>Crotalarieae</taxon>
        <taxon>Crotalaria</taxon>
    </lineage>
</organism>
<gene>
    <name evidence="4" type="ORF">RIF29_17939</name>
</gene>
<dbReference type="InterPro" id="IPR002068">
    <property type="entry name" value="A-crystallin/Hsp20_dom"/>
</dbReference>
<dbReference type="EMBL" id="JAYWIO010000003">
    <property type="protein sequence ID" value="KAK7276793.1"/>
    <property type="molecule type" value="Genomic_DNA"/>
</dbReference>
<sequence length="193" mass="21463">METELVRRRVHMIASHFPPTEDISPTLLLPMNCSGSLNSVLRRCDNKVYFARQASASQGYFMRPTSVEEGSSTSFIAPKTQGGAASESPSNARAPCFARPARTESDFSNSMFLQMPLVQGYDFTTPDPPTFARPIRQTIRGDPLHFERKTCHSNGIKWSPRMDVTESEGKYVITVEVPGVSSSDIRVEVDDQK</sequence>
<keyword evidence="5" id="KW-1185">Reference proteome</keyword>
<accession>A0AAN9FPZ1</accession>
<dbReference type="SUPFAM" id="SSF49764">
    <property type="entry name" value="HSP20-like chaperones"/>
    <property type="match status" value="1"/>
</dbReference>
<evidence type="ECO:0000259" key="3">
    <source>
        <dbReference type="PROSITE" id="PS01031"/>
    </source>
</evidence>
<evidence type="ECO:0000256" key="2">
    <source>
        <dbReference type="SAM" id="MobiDB-lite"/>
    </source>
</evidence>
<comment type="similarity">
    <text evidence="1">Belongs to the small heat shock protein (HSP20) family.</text>
</comment>
<name>A0AAN9FPZ1_CROPI</name>
<evidence type="ECO:0000313" key="4">
    <source>
        <dbReference type="EMBL" id="KAK7276793.1"/>
    </source>
</evidence>
<feature type="region of interest" description="Disordered" evidence="2">
    <location>
        <begin position="72"/>
        <end position="93"/>
    </location>
</feature>
<comment type="caution">
    <text evidence="4">The sequence shown here is derived from an EMBL/GenBank/DDBJ whole genome shotgun (WGS) entry which is preliminary data.</text>
</comment>